<dbReference type="NCBIfam" id="NF009897">
    <property type="entry name" value="PRK13357.1"/>
    <property type="match status" value="1"/>
</dbReference>
<protein>
    <recommendedName>
        <fullName evidence="6">branched-chain-amino-acid transaminase</fullName>
        <ecNumber evidence="6">2.6.1.42</ecNumber>
    </recommendedName>
</protein>
<reference evidence="13 14" key="1">
    <citation type="journal article" date="2016" name="Nat. Commun.">
        <title>Thousands of microbial genomes shed light on interconnected biogeochemical processes in an aquifer system.</title>
        <authorList>
            <person name="Anantharaman K."/>
            <person name="Brown C.T."/>
            <person name="Hug L.A."/>
            <person name="Sharon I."/>
            <person name="Castelle C.J."/>
            <person name="Probst A.J."/>
            <person name="Thomas B.C."/>
            <person name="Singh A."/>
            <person name="Wilkins M.J."/>
            <person name="Karaoz U."/>
            <person name="Brodie E.L."/>
            <person name="Williams K.H."/>
            <person name="Hubbard S.S."/>
            <person name="Banfield J.F."/>
        </authorList>
    </citation>
    <scope>NUCLEOTIDE SEQUENCE [LARGE SCALE GENOMIC DNA]</scope>
</reference>
<evidence type="ECO:0000313" key="14">
    <source>
        <dbReference type="Proteomes" id="UP000177309"/>
    </source>
</evidence>
<evidence type="ECO:0000256" key="10">
    <source>
        <dbReference type="ARBA" id="ARBA00048212"/>
    </source>
</evidence>
<comment type="similarity">
    <text evidence="5">Belongs to the class-IV pyridoxal-phosphate-dependent aminotransferase family.</text>
</comment>
<evidence type="ECO:0000256" key="9">
    <source>
        <dbReference type="ARBA" id="ARBA00022898"/>
    </source>
</evidence>
<gene>
    <name evidence="13" type="ORF">A2462_07225</name>
</gene>
<dbReference type="AlphaFoldDB" id="A0A1F4TMA5"/>
<dbReference type="GO" id="GO:0009097">
    <property type="term" value="P:isoleucine biosynthetic process"/>
    <property type="evidence" value="ECO:0007669"/>
    <property type="project" value="UniProtKB-UniPathway"/>
</dbReference>
<dbReference type="UniPathway" id="UPA00048">
    <property type="reaction ID" value="UER00073"/>
</dbReference>
<evidence type="ECO:0000256" key="6">
    <source>
        <dbReference type="ARBA" id="ARBA00013053"/>
    </source>
</evidence>
<organism evidence="13 14">
    <name type="scientific">candidate division WOR-1 bacterium RIFOXYC2_FULL_41_25</name>
    <dbReference type="NCBI Taxonomy" id="1802586"/>
    <lineage>
        <taxon>Bacteria</taxon>
        <taxon>Bacillati</taxon>
        <taxon>Saganbacteria</taxon>
    </lineage>
</organism>
<evidence type="ECO:0000256" key="12">
    <source>
        <dbReference type="ARBA" id="ARBA00049229"/>
    </source>
</evidence>
<dbReference type="Proteomes" id="UP000177309">
    <property type="component" value="Unassembled WGS sequence"/>
</dbReference>
<dbReference type="InterPro" id="IPR001544">
    <property type="entry name" value="Aminotrans_IV"/>
</dbReference>
<dbReference type="PANTHER" id="PTHR42825">
    <property type="entry name" value="AMINO ACID AMINOTRANSFERASE"/>
    <property type="match status" value="1"/>
</dbReference>
<proteinExistence type="inferred from homology"/>
<comment type="pathway">
    <text evidence="2">Amino-acid biosynthesis; L-isoleucine biosynthesis; L-isoleucine from 2-oxobutanoate: step 4/4.</text>
</comment>
<dbReference type="Pfam" id="PF01063">
    <property type="entry name" value="Aminotran_4"/>
    <property type="match status" value="1"/>
</dbReference>
<keyword evidence="9" id="KW-0663">Pyridoxal phosphate</keyword>
<evidence type="ECO:0000256" key="1">
    <source>
        <dbReference type="ARBA" id="ARBA00001933"/>
    </source>
</evidence>
<dbReference type="GO" id="GO:0009098">
    <property type="term" value="P:L-leucine biosynthetic process"/>
    <property type="evidence" value="ECO:0007669"/>
    <property type="project" value="UniProtKB-UniPathway"/>
</dbReference>
<comment type="pathway">
    <text evidence="3">Amino-acid biosynthesis; L-valine biosynthesis; L-valine from pyruvate: step 4/4.</text>
</comment>
<evidence type="ECO:0000256" key="11">
    <source>
        <dbReference type="ARBA" id="ARBA00048798"/>
    </source>
</evidence>
<dbReference type="UniPathway" id="UPA00049">
    <property type="reaction ID" value="UER00062"/>
</dbReference>
<evidence type="ECO:0000256" key="3">
    <source>
        <dbReference type="ARBA" id="ARBA00004931"/>
    </source>
</evidence>
<dbReference type="InterPro" id="IPR033939">
    <property type="entry name" value="BCAT_family"/>
</dbReference>
<evidence type="ECO:0000256" key="4">
    <source>
        <dbReference type="ARBA" id="ARBA00005072"/>
    </source>
</evidence>
<keyword evidence="7" id="KW-0032">Aminotransferase</keyword>
<comment type="pathway">
    <text evidence="4">Amino-acid biosynthesis; L-leucine biosynthesis; L-leucine from 3-methyl-2-oxobutanoate: step 4/4.</text>
</comment>
<comment type="catalytic activity">
    <reaction evidence="10">
        <text>L-valine + 2-oxoglutarate = 3-methyl-2-oxobutanoate + L-glutamate</text>
        <dbReference type="Rhea" id="RHEA:24813"/>
        <dbReference type="ChEBI" id="CHEBI:11851"/>
        <dbReference type="ChEBI" id="CHEBI:16810"/>
        <dbReference type="ChEBI" id="CHEBI:29985"/>
        <dbReference type="ChEBI" id="CHEBI:57762"/>
        <dbReference type="EC" id="2.6.1.42"/>
    </reaction>
</comment>
<evidence type="ECO:0000256" key="2">
    <source>
        <dbReference type="ARBA" id="ARBA00004824"/>
    </source>
</evidence>
<comment type="catalytic activity">
    <reaction evidence="11">
        <text>L-isoleucine + 2-oxoglutarate = (S)-3-methyl-2-oxopentanoate + L-glutamate</text>
        <dbReference type="Rhea" id="RHEA:24801"/>
        <dbReference type="ChEBI" id="CHEBI:16810"/>
        <dbReference type="ChEBI" id="CHEBI:29985"/>
        <dbReference type="ChEBI" id="CHEBI:35146"/>
        <dbReference type="ChEBI" id="CHEBI:58045"/>
        <dbReference type="EC" id="2.6.1.42"/>
    </reaction>
</comment>
<evidence type="ECO:0000256" key="7">
    <source>
        <dbReference type="ARBA" id="ARBA00022576"/>
    </source>
</evidence>
<comment type="catalytic activity">
    <reaction evidence="12">
        <text>L-leucine + 2-oxoglutarate = 4-methyl-2-oxopentanoate + L-glutamate</text>
        <dbReference type="Rhea" id="RHEA:18321"/>
        <dbReference type="ChEBI" id="CHEBI:16810"/>
        <dbReference type="ChEBI" id="CHEBI:17865"/>
        <dbReference type="ChEBI" id="CHEBI:29985"/>
        <dbReference type="ChEBI" id="CHEBI:57427"/>
        <dbReference type="EC" id="2.6.1.42"/>
    </reaction>
</comment>
<dbReference type="UniPathway" id="UPA00047">
    <property type="reaction ID" value="UER00058"/>
</dbReference>
<dbReference type="EMBL" id="MEUI01000038">
    <property type="protein sequence ID" value="OGC33203.1"/>
    <property type="molecule type" value="Genomic_DNA"/>
</dbReference>
<comment type="caution">
    <text evidence="13">The sequence shown here is derived from an EMBL/GenBank/DDBJ whole genome shotgun (WGS) entry which is preliminary data.</text>
</comment>
<accession>A0A1F4TMA5</accession>
<dbReference type="GO" id="GO:0004084">
    <property type="term" value="F:branched-chain-amino-acid transaminase activity"/>
    <property type="evidence" value="ECO:0007669"/>
    <property type="project" value="UniProtKB-EC"/>
</dbReference>
<dbReference type="InterPro" id="IPR036038">
    <property type="entry name" value="Aminotransferase-like"/>
</dbReference>
<dbReference type="GO" id="GO:0009099">
    <property type="term" value="P:L-valine biosynthetic process"/>
    <property type="evidence" value="ECO:0007669"/>
    <property type="project" value="UniProtKB-UniPathway"/>
</dbReference>
<keyword evidence="8" id="KW-0808">Transferase</keyword>
<dbReference type="EC" id="2.6.1.42" evidence="6"/>
<dbReference type="SUPFAM" id="SSF56752">
    <property type="entry name" value="D-aminoacid aminotransferase-like PLP-dependent enzymes"/>
    <property type="match status" value="1"/>
</dbReference>
<evidence type="ECO:0000256" key="5">
    <source>
        <dbReference type="ARBA" id="ARBA00009320"/>
    </source>
</evidence>
<dbReference type="Gene3D" id="3.30.470.10">
    <property type="match status" value="1"/>
</dbReference>
<name>A0A1F4TMA5_UNCSA</name>
<dbReference type="NCBIfam" id="TIGR01123">
    <property type="entry name" value="ilvE_II"/>
    <property type="match status" value="1"/>
</dbReference>
<dbReference type="InterPro" id="IPR005786">
    <property type="entry name" value="B_amino_transII"/>
</dbReference>
<dbReference type="InterPro" id="IPR043131">
    <property type="entry name" value="BCAT-like_N"/>
</dbReference>
<comment type="cofactor">
    <cofactor evidence="1">
        <name>pyridoxal 5'-phosphate</name>
        <dbReference type="ChEBI" id="CHEBI:597326"/>
    </cofactor>
</comment>
<dbReference type="InterPro" id="IPR043132">
    <property type="entry name" value="BCAT-like_C"/>
</dbReference>
<dbReference type="PANTHER" id="PTHR42825:SF2">
    <property type="entry name" value="BRANCHED-CHAIN-AMINO-ACID AMINOTRANSFERASE 3, CHLOROPLASTIC-RELATED"/>
    <property type="match status" value="1"/>
</dbReference>
<dbReference type="CDD" id="cd01557">
    <property type="entry name" value="BCAT_beta_family"/>
    <property type="match status" value="1"/>
</dbReference>
<evidence type="ECO:0000313" key="13">
    <source>
        <dbReference type="EMBL" id="OGC33203.1"/>
    </source>
</evidence>
<evidence type="ECO:0000256" key="8">
    <source>
        <dbReference type="ARBA" id="ARBA00022679"/>
    </source>
</evidence>
<sequence>MSLVQQVTHIKVRGSNEGGQRRKLEGAPREVRTGFRDRTAGVDYTYIDNQGRHRVFSGRRTDMPAFVADHVLNPGLVDQEYVGLSDLAWATQHLNALEQEHGVVSRHSKKAPEPKALRWSKLPFDVNVHAPMLVAQIDRNGNWGSVPIDQAVFPFQHLTLSPFANVFHYGQACFEGVKAYRRADGSIVIFRPDRNAARMASSAKRLAMTPVTKEFFMDAIVAAVKANQHLVPPYGTGAALYIRPTQIGSGEVLGVKPAGKEMFFVLVSPVGPYFKTGFKPITLEIRLDYHRSGAGLTGCDKVAGNYAVTLLPTMETKAKGHSEILWLDVTNAMPEEAGSANFAWVKNGEIYTRGLNCGTILPGVTRDSNFTFAEALGIKVHEGDFHILEALTADEAFGTGTAVVVCPVGGLAYDGRTFVLNRGKVGPVTSKLYEGVTAFQRGDRNNPVLLEIERRNSGLLDRLEKEWIYSLAA</sequence>
<dbReference type="Gene3D" id="3.20.10.10">
    <property type="entry name" value="D-amino Acid Aminotransferase, subunit A, domain 2"/>
    <property type="match status" value="1"/>
</dbReference>